<organism evidence="1 2">
    <name type="scientific">Pelomonas candidula</name>
    <dbReference type="NCBI Taxonomy" id="3299025"/>
    <lineage>
        <taxon>Bacteria</taxon>
        <taxon>Pseudomonadati</taxon>
        <taxon>Pseudomonadota</taxon>
        <taxon>Betaproteobacteria</taxon>
        <taxon>Burkholderiales</taxon>
        <taxon>Sphaerotilaceae</taxon>
        <taxon>Roseateles</taxon>
    </lineage>
</organism>
<reference evidence="1 2" key="1">
    <citation type="submission" date="2024-08" db="EMBL/GenBank/DDBJ databases">
        <authorList>
            <person name="Lu H."/>
        </authorList>
    </citation>
    <scope>NUCLEOTIDE SEQUENCE [LARGE SCALE GENOMIC DNA]</scope>
    <source>
        <strain evidence="1 2">BYS78W</strain>
    </source>
</reference>
<evidence type="ECO:0000313" key="2">
    <source>
        <dbReference type="Proteomes" id="UP001606134"/>
    </source>
</evidence>
<keyword evidence="2" id="KW-1185">Reference proteome</keyword>
<sequence length="81" mass="9482">MNRDPIHTTNPHQADRMWVLLGGRIEPVRRTGEKRYLHEQFAHPLRTNGRRNDVPAKLLSRLNQLMKLRAANDENWLDGST</sequence>
<comment type="caution">
    <text evidence="1">The sequence shown here is derived from an EMBL/GenBank/DDBJ whole genome shotgun (WGS) entry which is preliminary data.</text>
</comment>
<evidence type="ECO:0008006" key="3">
    <source>
        <dbReference type="Google" id="ProtNLM"/>
    </source>
</evidence>
<protein>
    <recommendedName>
        <fullName evidence="3">Type II toxin-antitoxin system HicA family toxin</fullName>
    </recommendedName>
</protein>
<evidence type="ECO:0000313" key="1">
    <source>
        <dbReference type="EMBL" id="MFG6490526.1"/>
    </source>
</evidence>
<dbReference type="EMBL" id="JBIGIC010000026">
    <property type="protein sequence ID" value="MFG6490526.1"/>
    <property type="molecule type" value="Genomic_DNA"/>
</dbReference>
<proteinExistence type="predicted"/>
<dbReference type="Proteomes" id="UP001606134">
    <property type="component" value="Unassembled WGS sequence"/>
</dbReference>
<gene>
    <name evidence="1" type="ORF">ACG04R_27935</name>
</gene>
<accession>A0ABW7HKR3</accession>
<name>A0ABW7HKR3_9BURK</name>
<dbReference type="RefSeq" id="WP_394417925.1">
    <property type="nucleotide sequence ID" value="NZ_JBIGIC010000026.1"/>
</dbReference>